<dbReference type="PANTHER" id="PTHR34595:SF7">
    <property type="entry name" value="SLL1039 PROTEIN"/>
    <property type="match status" value="1"/>
</dbReference>
<dbReference type="Proteomes" id="UP001374893">
    <property type="component" value="Chromosome"/>
</dbReference>
<dbReference type="Pfam" id="PF04168">
    <property type="entry name" value="Alpha-E"/>
    <property type="match status" value="1"/>
</dbReference>
<dbReference type="InterPro" id="IPR051680">
    <property type="entry name" value="ATP-dep_Glu-Cys_Ligase-2"/>
</dbReference>
<dbReference type="RefSeq" id="WP_338687648.1">
    <property type="nucleotide sequence ID" value="NZ_AP024702.1"/>
</dbReference>
<accession>A0ABM7RGL3</accession>
<feature type="domain" description="DUF403" evidence="1">
    <location>
        <begin position="1"/>
        <end position="313"/>
    </location>
</feature>
<gene>
    <name evidence="2" type="ORF">HAHE_01360</name>
</gene>
<proteinExistence type="predicted"/>
<evidence type="ECO:0000313" key="2">
    <source>
        <dbReference type="EMBL" id="BCX46228.1"/>
    </source>
</evidence>
<reference evidence="2 3" key="1">
    <citation type="submission" date="2021-06" db="EMBL/GenBank/DDBJ databases">
        <title>Complete genome of Haloferula helveola possessing various polysaccharide degrading enzymes.</title>
        <authorList>
            <person name="Takami H."/>
            <person name="Huang C."/>
            <person name="Hamasaki K."/>
        </authorList>
    </citation>
    <scope>NUCLEOTIDE SEQUENCE [LARGE SCALE GENOMIC DNA]</scope>
    <source>
        <strain evidence="2 3">CN-1</strain>
    </source>
</reference>
<keyword evidence="3" id="KW-1185">Reference proteome</keyword>
<protein>
    <submittedName>
        <fullName evidence="2">Alpha-helical domain with a conserved Er motif</fullName>
    </submittedName>
</protein>
<name>A0ABM7RGL3_9BACT</name>
<dbReference type="PANTHER" id="PTHR34595">
    <property type="entry name" value="BLR5612 PROTEIN"/>
    <property type="match status" value="1"/>
</dbReference>
<organism evidence="2 3">
    <name type="scientific">Haloferula helveola</name>
    <dbReference type="NCBI Taxonomy" id="490095"/>
    <lineage>
        <taxon>Bacteria</taxon>
        <taxon>Pseudomonadati</taxon>
        <taxon>Verrucomicrobiota</taxon>
        <taxon>Verrucomicrobiia</taxon>
        <taxon>Verrucomicrobiales</taxon>
        <taxon>Verrucomicrobiaceae</taxon>
        <taxon>Haloferula</taxon>
    </lineage>
</organism>
<dbReference type="InterPro" id="IPR007296">
    <property type="entry name" value="DUF403"/>
</dbReference>
<evidence type="ECO:0000313" key="3">
    <source>
        <dbReference type="Proteomes" id="UP001374893"/>
    </source>
</evidence>
<dbReference type="EMBL" id="AP024702">
    <property type="protein sequence ID" value="BCX46228.1"/>
    <property type="molecule type" value="Genomic_DNA"/>
</dbReference>
<sequence>MLSRVANSLYWMVRYIERADNLARLIEVNEQLVLDLGKIDRETLAALWRPVIASTGDEELFDEAHPDGQQSEAIHFLTVDRENPNSIASCVALARENARMVRDQLAEALWEELNGLYLFVNSDEGAWKLANDAAGYYEQIRRATHSFHGIAAATTLRGEAWDFMDLGRHLERADKTTRFLDITTFLERRIDEFGLTVDEHWLAILRSCGGLGAFRMKYRAKFKPRNIAEFLILSSDFPRSVRFCVDRVDQSLHAISGTPRGGFSDDAEIKSGQLLSALAYASIDDVLDGGLHVYLDSLQTRLNDIGEEIFRTYVLLPEQIEDRPPIPANTVSAVVRWQMEQQQQ</sequence>
<evidence type="ECO:0000259" key="1">
    <source>
        <dbReference type="Pfam" id="PF04168"/>
    </source>
</evidence>